<proteinExistence type="predicted"/>
<dbReference type="EMBL" id="CP017241">
    <property type="protein sequence ID" value="APO76585.1"/>
    <property type="molecule type" value="Genomic_DNA"/>
</dbReference>
<dbReference type="Proteomes" id="UP000185109">
    <property type="component" value="Chromosome"/>
</dbReference>
<organism evidence="1 2">
    <name type="scientific">Rhizobium etli 8C-3</name>
    <dbReference type="NCBI Taxonomy" id="538025"/>
    <lineage>
        <taxon>Bacteria</taxon>
        <taxon>Pseudomonadati</taxon>
        <taxon>Pseudomonadota</taxon>
        <taxon>Alphaproteobacteria</taxon>
        <taxon>Hyphomicrobiales</taxon>
        <taxon>Rhizobiaceae</taxon>
        <taxon>Rhizobium/Agrobacterium group</taxon>
        <taxon>Rhizobium</taxon>
    </lineage>
</organism>
<name>A0A1L5P8U7_RHIET</name>
<gene>
    <name evidence="1" type="ORF">AM571_CH03803</name>
</gene>
<dbReference type="AlphaFoldDB" id="A0A1L5P8U7"/>
<accession>A0A1L5P8U7</accession>
<evidence type="ECO:0000313" key="2">
    <source>
        <dbReference type="Proteomes" id="UP000185109"/>
    </source>
</evidence>
<protein>
    <submittedName>
        <fullName evidence="1">Uncharacterized protein</fullName>
    </submittedName>
</protein>
<sequence>MAMALVFSQRRTNSETHNVCRRRMIQADFTYLHVLAPRLGCMVRTTNTAHIANGHFEGAAQIGVGRLPFSFDTWRKSDSEQIGTRYRLWEL</sequence>
<evidence type="ECO:0000313" key="1">
    <source>
        <dbReference type="EMBL" id="APO76585.1"/>
    </source>
</evidence>
<reference evidence="1 2" key="1">
    <citation type="submission" date="2016-09" db="EMBL/GenBank/DDBJ databases">
        <title>The complete genome sequences of Rhizobium gallicum, symbiovars gallicum and phaseoli, symbionts associated to common bean (Phaseolus vulgaris).</title>
        <authorList>
            <person name="Bustos P."/>
            <person name="Santamaria R.I."/>
            <person name="Perez-Carrascal O.M."/>
            <person name="Juarez S."/>
            <person name="Lozano L."/>
            <person name="Martinez-Flores I."/>
            <person name="Martinez-Romero E."/>
            <person name="Cevallos M."/>
            <person name="Romero D."/>
            <person name="Davila G."/>
            <person name="Gonzalez V."/>
        </authorList>
    </citation>
    <scope>NUCLEOTIDE SEQUENCE [LARGE SCALE GENOMIC DNA]</scope>
    <source>
        <strain evidence="1 2">8C-3</strain>
    </source>
</reference>